<feature type="domain" description="Penicillin-binding protein transpeptidase" evidence="5">
    <location>
        <begin position="261"/>
        <end position="567"/>
    </location>
</feature>
<comment type="subcellular location">
    <subcellularLocation>
        <location evidence="1">Membrane</location>
    </subcellularLocation>
</comment>
<gene>
    <name evidence="7" type="ORF">F8O02_03800</name>
</gene>
<protein>
    <submittedName>
        <fullName evidence="7">Penicillin-binding protein 2</fullName>
    </submittedName>
</protein>
<comment type="similarity">
    <text evidence="2">Belongs to the transpeptidase family.</text>
</comment>
<dbReference type="Proteomes" id="UP000481339">
    <property type="component" value="Unassembled WGS sequence"/>
</dbReference>
<dbReference type="InterPro" id="IPR050515">
    <property type="entry name" value="Beta-lactam/transpept"/>
</dbReference>
<dbReference type="SUPFAM" id="SSF56519">
    <property type="entry name" value="Penicillin binding protein dimerisation domain"/>
    <property type="match status" value="1"/>
</dbReference>
<evidence type="ECO:0000256" key="4">
    <source>
        <dbReference type="SAM" id="MobiDB-lite"/>
    </source>
</evidence>
<dbReference type="SUPFAM" id="SSF56601">
    <property type="entry name" value="beta-lactamase/transpeptidase-like"/>
    <property type="match status" value="1"/>
</dbReference>
<dbReference type="Gene3D" id="3.90.1310.10">
    <property type="entry name" value="Penicillin-binding protein 2a (Domain 2)"/>
    <property type="match status" value="1"/>
</dbReference>
<dbReference type="AlphaFoldDB" id="A0A7C8FJ63"/>
<dbReference type="InterPro" id="IPR036138">
    <property type="entry name" value="PBP_dimer_sf"/>
</dbReference>
<evidence type="ECO:0000313" key="8">
    <source>
        <dbReference type="Proteomes" id="UP000481339"/>
    </source>
</evidence>
<dbReference type="Pfam" id="PF03717">
    <property type="entry name" value="PBP_dimer"/>
    <property type="match status" value="1"/>
</dbReference>
<evidence type="ECO:0000256" key="1">
    <source>
        <dbReference type="ARBA" id="ARBA00004370"/>
    </source>
</evidence>
<evidence type="ECO:0000259" key="6">
    <source>
        <dbReference type="Pfam" id="PF03717"/>
    </source>
</evidence>
<keyword evidence="3" id="KW-0472">Membrane</keyword>
<organism evidence="7 8">
    <name type="scientific">Pseudoclavibacter caeni</name>
    <dbReference type="NCBI Taxonomy" id="908846"/>
    <lineage>
        <taxon>Bacteria</taxon>
        <taxon>Bacillati</taxon>
        <taxon>Actinomycetota</taxon>
        <taxon>Actinomycetes</taxon>
        <taxon>Micrococcales</taxon>
        <taxon>Microbacteriaceae</taxon>
        <taxon>Pseudoclavibacter</taxon>
    </lineage>
</organism>
<evidence type="ECO:0000256" key="2">
    <source>
        <dbReference type="ARBA" id="ARBA00007171"/>
    </source>
</evidence>
<dbReference type="InterPro" id="IPR012338">
    <property type="entry name" value="Beta-lactam/transpept-like"/>
</dbReference>
<evidence type="ECO:0000259" key="5">
    <source>
        <dbReference type="Pfam" id="PF00905"/>
    </source>
</evidence>
<dbReference type="RefSeq" id="WP_158035908.1">
    <property type="nucleotide sequence ID" value="NZ_BAAAZV010000003.1"/>
</dbReference>
<proteinExistence type="inferred from homology"/>
<sequence>MTARSRPMLGSWRRRLTLVFGVMAAVVLAFVVRLVFVQIVDAPALDAEAEGKRSVPITLKAVRGSIVDRSGNVLAQTTQRYRLVVDQTIVGDAAVHTDDGVETWTLDQIVARIAEITGRDEARVSAALTGTSRYSVVADGLDADQYTRLSDLEVSWFVLETEAHRTYPSGAVAGNLLGFVGSDENAQAGIELMEDSCLSGTDGEQTYERSADGVRIPGTTVTEQPVVDGGTVTTTIDRDLQWYVQQKITERQKELGSQWIAVTVLDAKTGDILVAAETPSVDPNDVSASKEQDRGSRIFQSTYEPGSPVKSITMAAAIEHGGVGPETQYTIGPSAQVPGTSHVIKDAWEHGTLRLTSTGILMDSSNIGIMQVGDTIDDATRYEYLERFGIGQKTAVGFPAESAGILADSSDWDAISHYTTMFGQGIAATPIQIASAYQAIANDGVRISPRLVKSCTAADGTVTETPQAEGVQVMSSETARTLRGMLVPLFTEHTGTTAQIAGYSLAGKTGTSQIAGTNGGYLDDQYVTSLFGMAPAGDPRYVVGITIYNPSTEKTSSNTMSLFHDVMAQTLITNDVTPATGELPAYKTSW</sequence>
<keyword evidence="8" id="KW-1185">Reference proteome</keyword>
<evidence type="ECO:0000313" key="7">
    <source>
        <dbReference type="EMBL" id="KAB1632986.1"/>
    </source>
</evidence>
<evidence type="ECO:0000256" key="3">
    <source>
        <dbReference type="ARBA" id="ARBA00023136"/>
    </source>
</evidence>
<dbReference type="EMBL" id="WBKA01000002">
    <property type="protein sequence ID" value="KAB1632986.1"/>
    <property type="molecule type" value="Genomic_DNA"/>
</dbReference>
<reference evidence="7 8" key="1">
    <citation type="submission" date="2019-09" db="EMBL/GenBank/DDBJ databases">
        <title>Phylogeny of genus Pseudoclavibacter and closely related genus.</title>
        <authorList>
            <person name="Li Y."/>
        </authorList>
    </citation>
    <scope>NUCLEOTIDE SEQUENCE [LARGE SCALE GENOMIC DNA]</scope>
    <source>
        <strain evidence="7 8">JCM 16921</strain>
    </source>
</reference>
<dbReference type="Gene3D" id="3.30.450.330">
    <property type="match status" value="1"/>
</dbReference>
<name>A0A7C8FJ63_9MICO</name>
<dbReference type="InterPro" id="IPR005311">
    <property type="entry name" value="PBP_dimer"/>
</dbReference>
<feature type="domain" description="Penicillin-binding protein dimerisation" evidence="6">
    <location>
        <begin position="60"/>
        <end position="216"/>
    </location>
</feature>
<dbReference type="OrthoDB" id="9789078at2"/>
<dbReference type="GO" id="GO:0071555">
    <property type="term" value="P:cell wall organization"/>
    <property type="evidence" value="ECO:0007669"/>
    <property type="project" value="TreeGrafter"/>
</dbReference>
<comment type="caution">
    <text evidence="7">The sequence shown here is derived from an EMBL/GenBank/DDBJ whole genome shotgun (WGS) entry which is preliminary data.</text>
</comment>
<dbReference type="GO" id="GO:0005886">
    <property type="term" value="C:plasma membrane"/>
    <property type="evidence" value="ECO:0007669"/>
    <property type="project" value="TreeGrafter"/>
</dbReference>
<dbReference type="PANTHER" id="PTHR30627">
    <property type="entry name" value="PEPTIDOGLYCAN D,D-TRANSPEPTIDASE"/>
    <property type="match status" value="1"/>
</dbReference>
<feature type="region of interest" description="Disordered" evidence="4">
    <location>
        <begin position="281"/>
        <end position="303"/>
    </location>
</feature>
<dbReference type="InterPro" id="IPR001460">
    <property type="entry name" value="PCN-bd_Tpept"/>
</dbReference>
<dbReference type="Gene3D" id="3.40.710.10">
    <property type="entry name" value="DD-peptidase/beta-lactamase superfamily"/>
    <property type="match status" value="1"/>
</dbReference>
<dbReference type="Pfam" id="PF00905">
    <property type="entry name" value="Transpeptidase"/>
    <property type="match status" value="1"/>
</dbReference>
<dbReference type="PANTHER" id="PTHR30627:SF1">
    <property type="entry name" value="PEPTIDOGLYCAN D,D-TRANSPEPTIDASE FTSI"/>
    <property type="match status" value="1"/>
</dbReference>
<accession>A0A7C8FJ63</accession>
<dbReference type="GO" id="GO:0008658">
    <property type="term" value="F:penicillin binding"/>
    <property type="evidence" value="ECO:0007669"/>
    <property type="project" value="InterPro"/>
</dbReference>